<proteinExistence type="inferred from homology"/>
<sequence>MTRTEILAAPVQWPRQPRRRLPKGVIGIIPAVLFLLLFFIAPLIDNTINSLQTAQGWSAGNYVRLLTDQYFLSVIFRTLWVSLIATVICVLIGYPVAYHLVRHSGAMATVLIFLLVAPLMTSILMRTYGWQVLLARGGMVNTVLLGIGLIDKPLRVIQSPISVMIGIVHILVPYMVISIAAVLQGVDRRLEEAASILGAGPVRSFINVTLPLSLPGVITGSIIVFMMANGSFLTMLLLGNNSVVTLPVLIYQQFTLVGDAKFSAAMGNILLVLALMCLFLQLRLVRGKGGIQ</sequence>
<keyword evidence="5 8" id="KW-0812">Transmembrane</keyword>
<dbReference type="GO" id="GO:0005886">
    <property type="term" value="C:plasma membrane"/>
    <property type="evidence" value="ECO:0007669"/>
    <property type="project" value="UniProtKB-SubCell"/>
</dbReference>
<feature type="transmembrane region" description="Helical" evidence="8">
    <location>
        <begin position="106"/>
        <end position="124"/>
    </location>
</feature>
<feature type="transmembrane region" description="Helical" evidence="8">
    <location>
        <begin position="162"/>
        <end position="184"/>
    </location>
</feature>
<dbReference type="CDD" id="cd06261">
    <property type="entry name" value="TM_PBP2"/>
    <property type="match status" value="1"/>
</dbReference>
<dbReference type="Gene3D" id="1.10.3720.10">
    <property type="entry name" value="MetI-like"/>
    <property type="match status" value="1"/>
</dbReference>
<evidence type="ECO:0000259" key="9">
    <source>
        <dbReference type="PROSITE" id="PS50928"/>
    </source>
</evidence>
<dbReference type="GO" id="GO:0055085">
    <property type="term" value="P:transmembrane transport"/>
    <property type="evidence" value="ECO:0007669"/>
    <property type="project" value="InterPro"/>
</dbReference>
<evidence type="ECO:0000313" key="11">
    <source>
        <dbReference type="Proteomes" id="UP000245865"/>
    </source>
</evidence>
<dbReference type="InterPro" id="IPR035906">
    <property type="entry name" value="MetI-like_sf"/>
</dbReference>
<comment type="subcellular location">
    <subcellularLocation>
        <location evidence="1 8">Cell membrane</location>
        <topology evidence="1 8">Multi-pass membrane protein</topology>
    </subcellularLocation>
</comment>
<keyword evidence="6 8" id="KW-1133">Transmembrane helix</keyword>
<feature type="transmembrane region" description="Helical" evidence="8">
    <location>
        <begin position="25"/>
        <end position="44"/>
    </location>
</feature>
<evidence type="ECO:0000256" key="8">
    <source>
        <dbReference type="RuleBase" id="RU363032"/>
    </source>
</evidence>
<dbReference type="PANTHER" id="PTHR42929:SF5">
    <property type="entry name" value="ABC TRANSPORTER PERMEASE PROTEIN"/>
    <property type="match status" value="1"/>
</dbReference>
<accession>A0A316JDB4</accession>
<feature type="transmembrane region" description="Helical" evidence="8">
    <location>
        <begin position="204"/>
        <end position="225"/>
    </location>
</feature>
<dbReference type="PROSITE" id="PS50928">
    <property type="entry name" value="ABC_TM1"/>
    <property type="match status" value="1"/>
</dbReference>
<dbReference type="Proteomes" id="UP000245865">
    <property type="component" value="Unassembled WGS sequence"/>
</dbReference>
<keyword evidence="7 8" id="KW-0472">Membrane</keyword>
<feature type="domain" description="ABC transmembrane type-1" evidence="9">
    <location>
        <begin position="75"/>
        <end position="281"/>
    </location>
</feature>
<dbReference type="PANTHER" id="PTHR42929">
    <property type="entry name" value="INNER MEMBRANE ABC TRANSPORTER PERMEASE PROTEIN YDCU-RELATED-RELATED"/>
    <property type="match status" value="1"/>
</dbReference>
<evidence type="ECO:0000313" key="10">
    <source>
        <dbReference type="EMBL" id="PWL19484.1"/>
    </source>
</evidence>
<evidence type="ECO:0000256" key="3">
    <source>
        <dbReference type="ARBA" id="ARBA00022448"/>
    </source>
</evidence>
<evidence type="ECO:0000256" key="7">
    <source>
        <dbReference type="ARBA" id="ARBA00023136"/>
    </source>
</evidence>
<gene>
    <name evidence="10" type="ORF">DKP76_02760</name>
</gene>
<evidence type="ECO:0000256" key="5">
    <source>
        <dbReference type="ARBA" id="ARBA00022692"/>
    </source>
</evidence>
<dbReference type="SUPFAM" id="SSF161098">
    <property type="entry name" value="MetI-like"/>
    <property type="match status" value="1"/>
</dbReference>
<name>A0A316JDB4_9HYPH</name>
<keyword evidence="11" id="KW-1185">Reference proteome</keyword>
<dbReference type="Pfam" id="PF00528">
    <property type="entry name" value="BPD_transp_1"/>
    <property type="match status" value="1"/>
</dbReference>
<feature type="transmembrane region" description="Helical" evidence="8">
    <location>
        <begin position="70"/>
        <end position="94"/>
    </location>
</feature>
<organism evidence="10 11">
    <name type="scientific">Falsochrobactrum shanghaiense</name>
    <dbReference type="NCBI Taxonomy" id="2201899"/>
    <lineage>
        <taxon>Bacteria</taxon>
        <taxon>Pseudomonadati</taxon>
        <taxon>Pseudomonadota</taxon>
        <taxon>Alphaproteobacteria</taxon>
        <taxon>Hyphomicrobiales</taxon>
        <taxon>Brucellaceae</taxon>
        <taxon>Falsochrobactrum</taxon>
    </lineage>
</organism>
<evidence type="ECO:0000256" key="2">
    <source>
        <dbReference type="ARBA" id="ARBA00007069"/>
    </source>
</evidence>
<dbReference type="InterPro" id="IPR000515">
    <property type="entry name" value="MetI-like"/>
</dbReference>
<dbReference type="RefSeq" id="WP_109704872.1">
    <property type="nucleotide sequence ID" value="NZ_QGDB01000001.1"/>
</dbReference>
<dbReference type="EMBL" id="QGDB01000001">
    <property type="protein sequence ID" value="PWL19484.1"/>
    <property type="molecule type" value="Genomic_DNA"/>
</dbReference>
<feature type="transmembrane region" description="Helical" evidence="8">
    <location>
        <begin position="262"/>
        <end position="282"/>
    </location>
</feature>
<dbReference type="OrthoDB" id="9807047at2"/>
<comment type="similarity">
    <text evidence="2">Belongs to the binding-protein-dependent transport system permease family. CysTW subfamily.</text>
</comment>
<evidence type="ECO:0000256" key="1">
    <source>
        <dbReference type="ARBA" id="ARBA00004651"/>
    </source>
</evidence>
<evidence type="ECO:0000256" key="4">
    <source>
        <dbReference type="ARBA" id="ARBA00022475"/>
    </source>
</evidence>
<evidence type="ECO:0000256" key="6">
    <source>
        <dbReference type="ARBA" id="ARBA00022989"/>
    </source>
</evidence>
<keyword evidence="3 8" id="KW-0813">Transport</keyword>
<dbReference type="AlphaFoldDB" id="A0A316JDB4"/>
<keyword evidence="4" id="KW-1003">Cell membrane</keyword>
<comment type="caution">
    <text evidence="10">The sequence shown here is derived from an EMBL/GenBank/DDBJ whole genome shotgun (WGS) entry which is preliminary data.</text>
</comment>
<protein>
    <submittedName>
        <fullName evidence="10">ABC transporter permease</fullName>
    </submittedName>
</protein>
<reference evidence="10 11" key="1">
    <citation type="submission" date="2018-05" db="EMBL/GenBank/DDBJ databases">
        <title>Comparative genomic sequence analysis between strain HN4 and CCM 8460T (Falsochrobactrum ovis) will provide more evidence to prove that HN4 is a new species of Falsochrobactrum.</title>
        <authorList>
            <person name="Lyu W."/>
            <person name="Sun L."/>
            <person name="Yao L."/>
        </authorList>
    </citation>
    <scope>NUCLEOTIDE SEQUENCE [LARGE SCALE GENOMIC DNA]</scope>
    <source>
        <strain evidence="10 11">HN4</strain>
    </source>
</reference>